<dbReference type="CDD" id="cd16499">
    <property type="entry name" value="RING-HC_Bre1-like"/>
    <property type="match status" value="1"/>
</dbReference>
<dbReference type="InterPro" id="IPR017907">
    <property type="entry name" value="Znf_RING_CS"/>
</dbReference>
<organism evidence="19 20">
    <name type="scientific">Rhizodiscina lignyota</name>
    <dbReference type="NCBI Taxonomy" id="1504668"/>
    <lineage>
        <taxon>Eukaryota</taxon>
        <taxon>Fungi</taxon>
        <taxon>Dikarya</taxon>
        <taxon>Ascomycota</taxon>
        <taxon>Pezizomycotina</taxon>
        <taxon>Dothideomycetes</taxon>
        <taxon>Pleosporomycetidae</taxon>
        <taxon>Aulographales</taxon>
        <taxon>Rhizodiscinaceae</taxon>
        <taxon>Rhizodiscina</taxon>
    </lineage>
</organism>
<dbReference type="Pfam" id="PF08647">
    <property type="entry name" value="BRE1"/>
    <property type="match status" value="1"/>
</dbReference>
<dbReference type="InterPro" id="IPR058643">
    <property type="entry name" value="BRE1-like_CC"/>
</dbReference>
<reference evidence="19" key="1">
    <citation type="journal article" date="2020" name="Stud. Mycol.">
        <title>101 Dothideomycetes genomes: a test case for predicting lifestyles and emergence of pathogens.</title>
        <authorList>
            <person name="Haridas S."/>
            <person name="Albert R."/>
            <person name="Binder M."/>
            <person name="Bloem J."/>
            <person name="Labutti K."/>
            <person name="Salamov A."/>
            <person name="Andreopoulos B."/>
            <person name="Baker S."/>
            <person name="Barry K."/>
            <person name="Bills G."/>
            <person name="Bluhm B."/>
            <person name="Cannon C."/>
            <person name="Castanera R."/>
            <person name="Culley D."/>
            <person name="Daum C."/>
            <person name="Ezra D."/>
            <person name="Gonzalez J."/>
            <person name="Henrissat B."/>
            <person name="Kuo A."/>
            <person name="Liang C."/>
            <person name="Lipzen A."/>
            <person name="Lutzoni F."/>
            <person name="Magnuson J."/>
            <person name="Mondo S."/>
            <person name="Nolan M."/>
            <person name="Ohm R."/>
            <person name="Pangilinan J."/>
            <person name="Park H.-J."/>
            <person name="Ramirez L."/>
            <person name="Alfaro M."/>
            <person name="Sun H."/>
            <person name="Tritt A."/>
            <person name="Yoshinaga Y."/>
            <person name="Zwiers L.-H."/>
            <person name="Turgeon B."/>
            <person name="Goodwin S."/>
            <person name="Spatafora J."/>
            <person name="Crous P."/>
            <person name="Grigoriev I."/>
        </authorList>
    </citation>
    <scope>NUCLEOTIDE SEQUENCE</scope>
    <source>
        <strain evidence="19">CBS 133067</strain>
    </source>
</reference>
<evidence type="ECO:0000256" key="8">
    <source>
        <dbReference type="ARBA" id="ARBA00022786"/>
    </source>
</evidence>
<proteinExistence type="inferred from homology"/>
<dbReference type="SUPFAM" id="SSF57850">
    <property type="entry name" value="RING/U-box"/>
    <property type="match status" value="1"/>
</dbReference>
<keyword evidence="12 15" id="KW-0539">Nucleus</keyword>
<feature type="region of interest" description="Disordered" evidence="17">
    <location>
        <begin position="14"/>
        <end position="50"/>
    </location>
</feature>
<evidence type="ECO:0000256" key="5">
    <source>
        <dbReference type="ARBA" id="ARBA00022679"/>
    </source>
</evidence>
<feature type="coiled-coil region" evidence="16">
    <location>
        <begin position="549"/>
        <end position="590"/>
    </location>
</feature>
<evidence type="ECO:0000256" key="12">
    <source>
        <dbReference type="ARBA" id="ARBA00023242"/>
    </source>
</evidence>
<keyword evidence="10 15" id="KW-0156">Chromatin regulator</keyword>
<dbReference type="EC" id="2.3.2.27" evidence="15"/>
<keyword evidence="7 14" id="KW-0863">Zinc-finger</keyword>
<dbReference type="SMART" id="SM00184">
    <property type="entry name" value="RING"/>
    <property type="match status" value="1"/>
</dbReference>
<dbReference type="EMBL" id="ML978136">
    <property type="protein sequence ID" value="KAF2093902.1"/>
    <property type="molecule type" value="Genomic_DNA"/>
</dbReference>
<dbReference type="OrthoDB" id="654191at2759"/>
<accession>A0A9P4I8C2</accession>
<comment type="subcellular location">
    <subcellularLocation>
        <location evidence="2 15">Nucleus</location>
    </subcellularLocation>
</comment>
<evidence type="ECO:0000259" key="18">
    <source>
        <dbReference type="PROSITE" id="PS50089"/>
    </source>
</evidence>
<evidence type="ECO:0000256" key="11">
    <source>
        <dbReference type="ARBA" id="ARBA00023054"/>
    </source>
</evidence>
<keyword evidence="8 15" id="KW-0833">Ubl conjugation pathway</keyword>
<dbReference type="InterPro" id="IPR013956">
    <property type="entry name" value="E3_ubiquit_lig_Bre1"/>
</dbReference>
<dbReference type="Proteomes" id="UP000799772">
    <property type="component" value="Unassembled WGS sequence"/>
</dbReference>
<evidence type="ECO:0000256" key="2">
    <source>
        <dbReference type="ARBA" id="ARBA00004123"/>
    </source>
</evidence>
<evidence type="ECO:0000256" key="6">
    <source>
        <dbReference type="ARBA" id="ARBA00022723"/>
    </source>
</evidence>
<protein>
    <recommendedName>
        <fullName evidence="15">E3 ubiquitin protein ligase</fullName>
        <ecNumber evidence="15">2.3.2.27</ecNumber>
    </recommendedName>
</protein>
<evidence type="ECO:0000313" key="19">
    <source>
        <dbReference type="EMBL" id="KAF2093902.1"/>
    </source>
</evidence>
<dbReference type="PANTHER" id="PTHR23163:SF0">
    <property type="entry name" value="E3 UBIQUITIN-PROTEIN LIGASE BRE1"/>
    <property type="match status" value="1"/>
</dbReference>
<evidence type="ECO:0000256" key="16">
    <source>
        <dbReference type="SAM" id="Coils"/>
    </source>
</evidence>
<dbReference type="PROSITE" id="PS50089">
    <property type="entry name" value="ZF_RING_2"/>
    <property type="match status" value="1"/>
</dbReference>
<keyword evidence="20" id="KW-1185">Reference proteome</keyword>
<dbReference type="GO" id="GO:0006325">
    <property type="term" value="P:chromatin organization"/>
    <property type="evidence" value="ECO:0007669"/>
    <property type="project" value="UniProtKB-KW"/>
</dbReference>
<dbReference type="Pfam" id="PF13920">
    <property type="entry name" value="zf-C3HC4_3"/>
    <property type="match status" value="1"/>
</dbReference>
<keyword evidence="5 15" id="KW-0808">Transferase</keyword>
<dbReference type="PROSITE" id="PS00518">
    <property type="entry name" value="ZF_RING_1"/>
    <property type="match status" value="1"/>
</dbReference>
<dbReference type="GO" id="GO:0005634">
    <property type="term" value="C:nucleus"/>
    <property type="evidence" value="ECO:0007669"/>
    <property type="project" value="UniProtKB-SubCell"/>
</dbReference>
<dbReference type="GO" id="GO:0061630">
    <property type="term" value="F:ubiquitin protein ligase activity"/>
    <property type="evidence" value="ECO:0007669"/>
    <property type="project" value="UniProtKB-EC"/>
</dbReference>
<evidence type="ECO:0000256" key="7">
    <source>
        <dbReference type="ARBA" id="ARBA00022771"/>
    </source>
</evidence>
<dbReference type="InterPro" id="IPR001841">
    <property type="entry name" value="Znf_RING"/>
</dbReference>
<evidence type="ECO:0000256" key="13">
    <source>
        <dbReference type="ARBA" id="ARBA00059679"/>
    </source>
</evidence>
<feature type="coiled-coil region" evidence="16">
    <location>
        <begin position="185"/>
        <end position="219"/>
    </location>
</feature>
<evidence type="ECO:0000256" key="3">
    <source>
        <dbReference type="ARBA" id="ARBA00004906"/>
    </source>
</evidence>
<dbReference type="GO" id="GO:0008270">
    <property type="term" value="F:zinc ion binding"/>
    <property type="evidence" value="ECO:0007669"/>
    <property type="project" value="UniProtKB-KW"/>
</dbReference>
<evidence type="ECO:0000313" key="20">
    <source>
        <dbReference type="Proteomes" id="UP000799772"/>
    </source>
</evidence>
<comment type="similarity">
    <text evidence="4 15">Belongs to the BRE1 family.</text>
</comment>
<feature type="domain" description="RING-type" evidence="18">
    <location>
        <begin position="671"/>
        <end position="709"/>
    </location>
</feature>
<dbReference type="GO" id="GO:0033503">
    <property type="term" value="C:HULC complex"/>
    <property type="evidence" value="ECO:0007669"/>
    <property type="project" value="TreeGrafter"/>
</dbReference>
<evidence type="ECO:0000256" key="1">
    <source>
        <dbReference type="ARBA" id="ARBA00000900"/>
    </source>
</evidence>
<keyword evidence="11 15" id="KW-0175">Coiled coil</keyword>
<evidence type="ECO:0000256" key="4">
    <source>
        <dbReference type="ARBA" id="ARBA00005555"/>
    </source>
</evidence>
<evidence type="ECO:0000256" key="15">
    <source>
        <dbReference type="RuleBase" id="RU365038"/>
    </source>
</evidence>
<feature type="coiled-coil region" evidence="16">
    <location>
        <begin position="273"/>
        <end position="520"/>
    </location>
</feature>
<comment type="function">
    <text evidence="13">E3 ubiquitin-protein ligase that mediates monoubiquitination of histone H2B to form H2BK123ub1. H2BK123ub1 gives a specific tag for epigenetic transcriptional activation and is also a prerequisite for H3K4me and H3K79me formation.</text>
</comment>
<evidence type="ECO:0000256" key="17">
    <source>
        <dbReference type="SAM" id="MobiDB-lite"/>
    </source>
</evidence>
<name>A0A9P4I8C2_9PEZI</name>
<gene>
    <name evidence="19" type="ORF">NA57DRAFT_47724</name>
</gene>
<sequence>MTLEARSVSVPSLGLVKMEDTRKRNTVPDADDALPPPKRQATLVNGKKGEDFADWDPNMEEFRKDAIFRSFKQLKKDKTELESQVAELDEKSKFHDDHLRIIDAWLSQLLDELRNTSFDTYIDPSTALSTLTTLPTAENEKFQAHLSAHASTIKLAITELFGRIPAPPPDAQRLQRKLNEILATQKDHTVELQRLAAEKEKLNDRLEDSTLRYMMAEKRLERNKSQIYQKVFQIGEHAPGAQPAAKPRSEPDVEDTNGAIKAVVLDENMEAERRAAVAAADKRKEQLAQMEDENKKLMEQVTTLNTRLASLSDDDYSKTDLFKALKSQHEDVIRRINNLEATNVELREEAQKLQAERTAYRLKVEEDSRTAVTEAESELAKAEADLARIRTSRDEYSAELNIRKQTLEQSKASIDQMKELNASSEGRIAALESEIERLKVRAGDLKVEGSEDLSSLSLEELREKIARLEKENSLIGHELPAMEAAWRKAQAIGKKNVAEISSMEEHVSRLSAEKAKANEKYFAAMKSKEARDAETRTLRMQNAKSSEIVTQLKESESQAKSMLTQMERQLSEAKEAQAVLASQVRTLQQKVTDYTISSEGLTTQIVELKKILSVKDNDKAESDHARREVEIKLEETKAKLAETAKRNEELKQKAKGKMTEADEMLRRIAYCHLCRTNFKDAIITVCNHVFCMDCAVKQIKLRSRKCPTCGKPFGENDIAKINLLTH</sequence>
<keyword evidence="6 15" id="KW-0479">Metal-binding</keyword>
<dbReference type="PANTHER" id="PTHR23163">
    <property type="entry name" value="RING FINGER PROTEIN-RELATED"/>
    <property type="match status" value="1"/>
</dbReference>
<keyword evidence="9 15" id="KW-0862">Zinc</keyword>
<dbReference type="InterPro" id="IPR013083">
    <property type="entry name" value="Znf_RING/FYVE/PHD"/>
</dbReference>
<evidence type="ECO:0000256" key="10">
    <source>
        <dbReference type="ARBA" id="ARBA00022853"/>
    </source>
</evidence>
<dbReference type="AlphaFoldDB" id="A0A9P4I8C2"/>
<evidence type="ECO:0000256" key="14">
    <source>
        <dbReference type="PROSITE-ProRule" id="PRU00175"/>
    </source>
</evidence>
<feature type="coiled-coil region" evidence="16">
    <location>
        <begin position="626"/>
        <end position="667"/>
    </location>
</feature>
<dbReference type="GO" id="GO:0016567">
    <property type="term" value="P:protein ubiquitination"/>
    <property type="evidence" value="ECO:0007669"/>
    <property type="project" value="UniProtKB-UniRule"/>
</dbReference>
<evidence type="ECO:0000256" key="9">
    <source>
        <dbReference type="ARBA" id="ARBA00022833"/>
    </source>
</evidence>
<comment type="pathway">
    <text evidence="3 15">Protein modification; protein ubiquitination.</text>
</comment>
<dbReference type="Gene3D" id="3.30.40.10">
    <property type="entry name" value="Zinc/RING finger domain, C3HC4 (zinc finger)"/>
    <property type="match status" value="1"/>
</dbReference>
<comment type="caution">
    <text evidence="19">The sequence shown here is derived from an EMBL/GenBank/DDBJ whole genome shotgun (WGS) entry which is preliminary data.</text>
</comment>
<comment type="catalytic activity">
    <reaction evidence="1 15">
        <text>S-ubiquitinyl-[E2 ubiquitin-conjugating enzyme]-L-cysteine + [acceptor protein]-L-lysine = [E2 ubiquitin-conjugating enzyme]-L-cysteine + N(6)-ubiquitinyl-[acceptor protein]-L-lysine.</text>
        <dbReference type="EC" id="2.3.2.27"/>
    </reaction>
</comment>
<dbReference type="Pfam" id="PF26095">
    <property type="entry name" value="CC_Bre1"/>
    <property type="match status" value="1"/>
</dbReference>